<reference evidence="1 2" key="1">
    <citation type="submission" date="2019-05" db="EMBL/GenBank/DDBJ databases">
        <title>Another draft genome of Portunus trituberculatus and its Hox gene families provides insights of decapod evolution.</title>
        <authorList>
            <person name="Jeong J.-H."/>
            <person name="Song I."/>
            <person name="Kim S."/>
            <person name="Choi T."/>
            <person name="Kim D."/>
            <person name="Ryu S."/>
            <person name="Kim W."/>
        </authorList>
    </citation>
    <scope>NUCLEOTIDE SEQUENCE [LARGE SCALE GENOMIC DNA]</scope>
    <source>
        <tissue evidence="1">Muscle</tissue>
    </source>
</reference>
<evidence type="ECO:0000313" key="1">
    <source>
        <dbReference type="EMBL" id="MPC74517.1"/>
    </source>
</evidence>
<proteinExistence type="predicted"/>
<comment type="caution">
    <text evidence="1">The sequence shown here is derived from an EMBL/GenBank/DDBJ whole genome shotgun (WGS) entry which is preliminary data.</text>
</comment>
<keyword evidence="2" id="KW-1185">Reference proteome</keyword>
<protein>
    <submittedName>
        <fullName evidence="1">Uncharacterized protein</fullName>
    </submittedName>
</protein>
<dbReference type="Proteomes" id="UP000324222">
    <property type="component" value="Unassembled WGS sequence"/>
</dbReference>
<evidence type="ECO:0000313" key="2">
    <source>
        <dbReference type="Proteomes" id="UP000324222"/>
    </source>
</evidence>
<gene>
    <name evidence="1" type="ORF">E2C01_068877</name>
</gene>
<dbReference type="EMBL" id="VSRR010039085">
    <property type="protein sequence ID" value="MPC74517.1"/>
    <property type="molecule type" value="Genomic_DNA"/>
</dbReference>
<sequence length="71" mass="7641">MEFNETFRAKSQAAVGRPCASLNVARGAVESEAPRLSIPSGREHLDTLHHWEGVGSVFTGVLQEGTHTPGR</sequence>
<accession>A0A5B7HZ36</accession>
<dbReference type="AlphaFoldDB" id="A0A5B7HZ36"/>
<organism evidence="1 2">
    <name type="scientific">Portunus trituberculatus</name>
    <name type="common">Swimming crab</name>
    <name type="synonym">Neptunus trituberculatus</name>
    <dbReference type="NCBI Taxonomy" id="210409"/>
    <lineage>
        <taxon>Eukaryota</taxon>
        <taxon>Metazoa</taxon>
        <taxon>Ecdysozoa</taxon>
        <taxon>Arthropoda</taxon>
        <taxon>Crustacea</taxon>
        <taxon>Multicrustacea</taxon>
        <taxon>Malacostraca</taxon>
        <taxon>Eumalacostraca</taxon>
        <taxon>Eucarida</taxon>
        <taxon>Decapoda</taxon>
        <taxon>Pleocyemata</taxon>
        <taxon>Brachyura</taxon>
        <taxon>Eubrachyura</taxon>
        <taxon>Portunoidea</taxon>
        <taxon>Portunidae</taxon>
        <taxon>Portuninae</taxon>
        <taxon>Portunus</taxon>
    </lineage>
</organism>
<name>A0A5B7HZ36_PORTR</name>